<dbReference type="RefSeq" id="WP_275037522.1">
    <property type="nucleotide sequence ID" value="NZ_CP118718.1"/>
</dbReference>
<gene>
    <name evidence="1" type="ORF">PWO00_12955</name>
</gene>
<proteinExistence type="predicted"/>
<name>A0ABD7X4Y2_PRIAR</name>
<evidence type="ECO:0000313" key="1">
    <source>
        <dbReference type="EMBL" id="WEA46829.1"/>
    </source>
</evidence>
<organism evidence="1 2">
    <name type="scientific">Priestia aryabhattai</name>
    <name type="common">Bacillus aryabhattai</name>
    <dbReference type="NCBI Taxonomy" id="412384"/>
    <lineage>
        <taxon>Bacteria</taxon>
        <taxon>Bacillati</taxon>
        <taxon>Bacillota</taxon>
        <taxon>Bacilli</taxon>
        <taxon>Bacillales</taxon>
        <taxon>Bacillaceae</taxon>
        <taxon>Priestia</taxon>
    </lineage>
</organism>
<dbReference type="Proteomes" id="UP001220217">
    <property type="component" value="Chromosome"/>
</dbReference>
<protein>
    <recommendedName>
        <fullName evidence="3">Virion structural protein</fullName>
    </recommendedName>
</protein>
<reference evidence="1 2" key="1">
    <citation type="submission" date="2023-02" db="EMBL/GenBank/DDBJ databases">
        <title>Complete genome sequence of Priestia aryabhattai G5MAi6, a methanol-tolerant strain isolated from tap water in Hong Kong.</title>
        <authorList>
            <person name="Leung K.M."/>
            <person name="Lai G.K.K."/>
            <person name="Griffin S.D.J."/>
        </authorList>
    </citation>
    <scope>NUCLEOTIDE SEQUENCE [LARGE SCALE GENOMIC DNA]</scope>
    <source>
        <strain evidence="1 2">G5MAi6</strain>
    </source>
</reference>
<dbReference type="AlphaFoldDB" id="A0ABD7X4Y2"/>
<evidence type="ECO:0000313" key="2">
    <source>
        <dbReference type="Proteomes" id="UP001220217"/>
    </source>
</evidence>
<dbReference type="EMBL" id="CP118718">
    <property type="protein sequence ID" value="WEA46829.1"/>
    <property type="molecule type" value="Genomic_DNA"/>
</dbReference>
<evidence type="ECO:0008006" key="3">
    <source>
        <dbReference type="Google" id="ProtNLM"/>
    </source>
</evidence>
<accession>A0ABD7X4Y2</accession>
<sequence>MGNFPVKQVKRSIRNYESAASDILNSSHTTYMSKVERFVYIAKSDPIINSIVGPLLNSDIDLNSIHSLEATDWIPEFNLPINIDEQIAYMMKMFDLMTQGKIDLNQLSFAIYRINNFSQCVELWMGDVAVPSLRELSYRLNDLIEDEVQGKEEVSAASLQIFNYGSITATDGGNVAIGTNIQQTINYEQIVNELMEKIKVSNLVSDAQLPEVENVIGEIQKEIKQTEPSVSKLQKFAGKLYQVGEEGLLKLVTNAITDPRWGQAVANVMLGILS</sequence>